<evidence type="ECO:0000313" key="2">
    <source>
        <dbReference type="WBParaSite" id="SVE_2027100.1"/>
    </source>
</evidence>
<keyword evidence="1" id="KW-1185">Reference proteome</keyword>
<dbReference type="WBParaSite" id="SVE_2027100.1">
    <property type="protein sequence ID" value="SVE_2027100.1"/>
    <property type="gene ID" value="SVE_2027100"/>
</dbReference>
<dbReference type="AlphaFoldDB" id="A0A0K0G688"/>
<name>A0A0K0G688_STRVS</name>
<accession>A0A0K0G688</accession>
<proteinExistence type="predicted"/>
<protein>
    <submittedName>
        <fullName evidence="2">Uncharacterized protein</fullName>
    </submittedName>
</protein>
<sequence>MLPISAINNFLIVTRYCQIELKNDILAMSSKYECLKTLKSVLKDDFFKLSSKKNYIMKKGGFLLTGSQQTY</sequence>
<evidence type="ECO:0000313" key="1">
    <source>
        <dbReference type="Proteomes" id="UP000035680"/>
    </source>
</evidence>
<dbReference type="Proteomes" id="UP000035680">
    <property type="component" value="Unassembled WGS sequence"/>
</dbReference>
<organism evidence="1 2">
    <name type="scientific">Strongyloides venezuelensis</name>
    <name type="common">Threadworm</name>
    <dbReference type="NCBI Taxonomy" id="75913"/>
    <lineage>
        <taxon>Eukaryota</taxon>
        <taxon>Metazoa</taxon>
        <taxon>Ecdysozoa</taxon>
        <taxon>Nematoda</taxon>
        <taxon>Chromadorea</taxon>
        <taxon>Rhabditida</taxon>
        <taxon>Tylenchina</taxon>
        <taxon>Panagrolaimomorpha</taxon>
        <taxon>Strongyloidoidea</taxon>
        <taxon>Strongyloididae</taxon>
        <taxon>Strongyloides</taxon>
    </lineage>
</organism>
<reference evidence="2" key="2">
    <citation type="submission" date="2015-08" db="UniProtKB">
        <authorList>
            <consortium name="WormBaseParasite"/>
        </authorList>
    </citation>
    <scope>IDENTIFICATION</scope>
</reference>
<reference evidence="1" key="1">
    <citation type="submission" date="2014-07" db="EMBL/GenBank/DDBJ databases">
        <authorList>
            <person name="Martin A.A"/>
            <person name="De Silva N."/>
        </authorList>
    </citation>
    <scope>NUCLEOTIDE SEQUENCE</scope>
</reference>